<dbReference type="AlphaFoldDB" id="A0A5S9INZ3"/>
<dbReference type="InterPro" id="IPR036866">
    <property type="entry name" value="RibonucZ/Hydroxyglut_hydro"/>
</dbReference>
<name>A0A5S9INZ3_UABAM</name>
<accession>A0A5S9INZ3</accession>
<dbReference type="GO" id="GO:0016787">
    <property type="term" value="F:hydrolase activity"/>
    <property type="evidence" value="ECO:0007669"/>
    <property type="project" value="UniProtKB-KW"/>
</dbReference>
<evidence type="ECO:0000313" key="3">
    <source>
        <dbReference type="Proteomes" id="UP000326354"/>
    </source>
</evidence>
<dbReference type="Gene3D" id="3.60.15.10">
    <property type="entry name" value="Ribonuclease Z/Hydroxyacylglutathione hydrolase-like"/>
    <property type="match status" value="1"/>
</dbReference>
<dbReference type="KEGG" id="uam:UABAM_03770"/>
<evidence type="ECO:0000313" key="2">
    <source>
        <dbReference type="EMBL" id="BBM85403.1"/>
    </source>
</evidence>
<feature type="domain" description="Metallo-beta-lactamase" evidence="1">
    <location>
        <begin position="69"/>
        <end position="195"/>
    </location>
</feature>
<evidence type="ECO:0000259" key="1">
    <source>
        <dbReference type="Pfam" id="PF00753"/>
    </source>
</evidence>
<dbReference type="RefSeq" id="WP_151969508.1">
    <property type="nucleotide sequence ID" value="NZ_AP019860.1"/>
</dbReference>
<dbReference type="Pfam" id="PF00753">
    <property type="entry name" value="Lactamase_B"/>
    <property type="match status" value="1"/>
</dbReference>
<reference evidence="2 3" key="1">
    <citation type="submission" date="2019-08" db="EMBL/GenBank/DDBJ databases">
        <title>Complete genome sequence of Candidatus Uab amorphum.</title>
        <authorList>
            <person name="Shiratori T."/>
            <person name="Suzuki S."/>
            <person name="Kakizawa Y."/>
            <person name="Ishida K."/>
        </authorList>
    </citation>
    <scope>NUCLEOTIDE SEQUENCE [LARGE SCALE GENOMIC DNA]</scope>
    <source>
        <strain evidence="2 3">SRT547</strain>
    </source>
</reference>
<dbReference type="SUPFAM" id="SSF56281">
    <property type="entry name" value="Metallo-hydrolase/oxidoreductase"/>
    <property type="match status" value="1"/>
</dbReference>
<dbReference type="Proteomes" id="UP000326354">
    <property type="component" value="Chromosome"/>
</dbReference>
<organism evidence="2 3">
    <name type="scientific">Uabimicrobium amorphum</name>
    <dbReference type="NCBI Taxonomy" id="2596890"/>
    <lineage>
        <taxon>Bacteria</taxon>
        <taxon>Pseudomonadati</taxon>
        <taxon>Planctomycetota</taxon>
        <taxon>Candidatus Uabimicrobiia</taxon>
        <taxon>Candidatus Uabimicrobiales</taxon>
        <taxon>Candidatus Uabimicrobiaceae</taxon>
        <taxon>Candidatus Uabimicrobium</taxon>
    </lineage>
</organism>
<proteinExistence type="predicted"/>
<sequence>MKWLITTLVIFSSVLYSETSIYVFESDASGFNTKSFFYDNGEEVIAFGGQFTPQIAQQAIDFLRTKTTNPISYLVITHPNPDKFNGATVFQAEGVQVICSQSTAMAIPEVHGYKKYYFVHIAKMFTEETYPQMPTVDIVFEKTLEIYLANGEKLVLEERDKPGVSSTQTLGCFPKTKALFVGDLVHHKAHAWLEGGIVHQQAQATISLWIEHLHYIAQSYADYTVYGGRGEAVNAVAAAKQQIRYLQTAQQITRDYIVSLGNSKGELQGEKAGVHHKKIEELLVKSFPNYKINYMVRFGIYGLINALLK</sequence>
<gene>
    <name evidence="2" type="ORF">UABAM_03770</name>
</gene>
<dbReference type="InterPro" id="IPR001279">
    <property type="entry name" value="Metallo-B-lactamas"/>
</dbReference>
<keyword evidence="3" id="KW-1185">Reference proteome</keyword>
<protein>
    <submittedName>
        <fullName evidence="2">MBL fold metallo-hydrolase</fullName>
    </submittedName>
</protein>
<dbReference type="EMBL" id="AP019860">
    <property type="protein sequence ID" value="BBM85403.1"/>
    <property type="molecule type" value="Genomic_DNA"/>
</dbReference>
<keyword evidence="2" id="KW-0378">Hydrolase</keyword>
<dbReference type="OrthoDB" id="1550459at2"/>